<feature type="domain" description="Chitin-binding type-1" evidence="11">
    <location>
        <begin position="62"/>
        <end position="108"/>
    </location>
</feature>
<dbReference type="GO" id="GO:0046872">
    <property type="term" value="F:metal ion binding"/>
    <property type="evidence" value="ECO:0007669"/>
    <property type="project" value="UniProtKB-KW"/>
</dbReference>
<keyword evidence="4 10" id="KW-0732">Signal</keyword>
<keyword evidence="7" id="KW-0170">Cobalt</keyword>
<keyword evidence="5" id="KW-0378">Hydrolase</keyword>
<feature type="compositionally biased region" description="Low complexity" evidence="9">
    <location>
        <begin position="227"/>
        <end position="257"/>
    </location>
</feature>
<protein>
    <recommendedName>
        <fullName evidence="11">Chitin-binding type-1 domain-containing protein</fullName>
    </recommendedName>
</protein>
<dbReference type="PROSITE" id="PS50941">
    <property type="entry name" value="CHIT_BIND_I_2"/>
    <property type="match status" value="3"/>
</dbReference>
<dbReference type="Pfam" id="PF00187">
    <property type="entry name" value="Chitin_bind_1"/>
    <property type="match status" value="1"/>
</dbReference>
<feature type="signal peptide" evidence="10">
    <location>
        <begin position="1"/>
        <end position="27"/>
    </location>
</feature>
<dbReference type="EMBL" id="JAFJYH010000114">
    <property type="protein sequence ID" value="KAG4419056.1"/>
    <property type="molecule type" value="Genomic_DNA"/>
</dbReference>
<comment type="caution">
    <text evidence="8">Lacks conserved residue(s) required for the propagation of feature annotation.</text>
</comment>
<feature type="compositionally biased region" description="Pro residues" evidence="9">
    <location>
        <begin position="258"/>
        <end position="268"/>
    </location>
</feature>
<feature type="region of interest" description="Disordered" evidence="9">
    <location>
        <begin position="227"/>
        <end position="271"/>
    </location>
</feature>
<dbReference type="InterPro" id="IPR036861">
    <property type="entry name" value="Endochitinase-like_sf"/>
</dbReference>
<name>A0A8H7TGK1_9HELO</name>
<evidence type="ECO:0000256" key="10">
    <source>
        <dbReference type="SAM" id="SignalP"/>
    </source>
</evidence>
<feature type="compositionally biased region" description="Low complexity" evidence="9">
    <location>
        <begin position="126"/>
        <end position="155"/>
    </location>
</feature>
<feature type="compositionally biased region" description="Pro residues" evidence="9">
    <location>
        <begin position="115"/>
        <end position="125"/>
    </location>
</feature>
<feature type="disulfide bond" evidence="8">
    <location>
        <begin position="292"/>
        <end position="306"/>
    </location>
</feature>
<evidence type="ECO:0000313" key="13">
    <source>
        <dbReference type="Proteomes" id="UP000664132"/>
    </source>
</evidence>
<feature type="disulfide bond" evidence="8">
    <location>
        <begin position="79"/>
        <end position="93"/>
    </location>
</feature>
<dbReference type="PANTHER" id="PTHR46471:SF2">
    <property type="entry name" value="CHITIN DEACETYLASE-RELATED"/>
    <property type="match status" value="1"/>
</dbReference>
<keyword evidence="8" id="KW-1015">Disulfide bond</keyword>
<reference evidence="12" key="1">
    <citation type="submission" date="2021-02" db="EMBL/GenBank/DDBJ databases">
        <title>Genome sequence Cadophora malorum strain M34.</title>
        <authorList>
            <person name="Stefanovic E."/>
            <person name="Vu D."/>
            <person name="Scully C."/>
            <person name="Dijksterhuis J."/>
            <person name="Roader J."/>
            <person name="Houbraken J."/>
        </authorList>
    </citation>
    <scope>NUCLEOTIDE SEQUENCE</scope>
    <source>
        <strain evidence="12">M34</strain>
    </source>
</reference>
<sequence>MAPMRCVFHCLIASLTVFGGLCSSLEANVIDGSRLIPDIMIPYEPPSKANYTRPDLVRRQQAGRCGPDFGGQICSNDQCCSFFGYCGLGQDHCSQIASCQPAYGWCEGEPLPTTSVPPTPTPTPTPTTSSTSTVLPPTTSSTSVIVPTTSSTSIRPPLPSGTIISTNGMCGNSTVCTGSGFGQCCSPYWYCGNSAEYCGVGCNPLFGSCSGGGISSSSSTIVLPPTTSTTSTTFTTSSSSIPPVVTTTSRISSSTIPTPTPTPTPTPGGLPTTRDGTCGNGFSCNGWADGPCCSRFGYCGGDYLYCRRLLGCQLEFGTCDPT</sequence>
<dbReference type="CDD" id="cd00035">
    <property type="entry name" value="ChtBD1"/>
    <property type="match status" value="1"/>
</dbReference>
<feature type="domain" description="Chitin-binding type-1" evidence="11">
    <location>
        <begin position="167"/>
        <end position="211"/>
    </location>
</feature>
<organism evidence="12 13">
    <name type="scientific">Cadophora malorum</name>
    <dbReference type="NCBI Taxonomy" id="108018"/>
    <lineage>
        <taxon>Eukaryota</taxon>
        <taxon>Fungi</taxon>
        <taxon>Dikarya</taxon>
        <taxon>Ascomycota</taxon>
        <taxon>Pezizomycotina</taxon>
        <taxon>Leotiomycetes</taxon>
        <taxon>Helotiales</taxon>
        <taxon>Ploettnerulaceae</taxon>
        <taxon>Cadophora</taxon>
    </lineage>
</organism>
<feature type="disulfide bond" evidence="8">
    <location>
        <begin position="184"/>
        <end position="198"/>
    </location>
</feature>
<dbReference type="GO" id="GO:0008061">
    <property type="term" value="F:chitin binding"/>
    <property type="evidence" value="ECO:0007669"/>
    <property type="project" value="UniProtKB-UniRule"/>
</dbReference>
<proteinExistence type="predicted"/>
<evidence type="ECO:0000256" key="4">
    <source>
        <dbReference type="ARBA" id="ARBA00022729"/>
    </source>
</evidence>
<feature type="disulfide bond" evidence="8">
    <location>
        <begin position="65"/>
        <end position="80"/>
    </location>
</feature>
<keyword evidence="13" id="KW-1185">Reference proteome</keyword>
<dbReference type="InterPro" id="IPR001002">
    <property type="entry name" value="Chitin-bd_1"/>
</dbReference>
<dbReference type="SMART" id="SM00270">
    <property type="entry name" value="ChtBD1"/>
    <property type="match status" value="3"/>
</dbReference>
<dbReference type="OrthoDB" id="1193027at2759"/>
<gene>
    <name evidence="12" type="ORF">IFR04_007832</name>
</gene>
<feature type="region of interest" description="Disordered" evidence="9">
    <location>
        <begin position="114"/>
        <end position="158"/>
    </location>
</feature>
<dbReference type="Proteomes" id="UP000664132">
    <property type="component" value="Unassembled WGS sequence"/>
</dbReference>
<evidence type="ECO:0000256" key="6">
    <source>
        <dbReference type="ARBA" id="ARBA00023277"/>
    </source>
</evidence>
<comment type="caution">
    <text evidence="12">The sequence shown here is derived from an EMBL/GenBank/DDBJ whole genome shotgun (WGS) entry which is preliminary data.</text>
</comment>
<dbReference type="Gene3D" id="3.30.60.10">
    <property type="entry name" value="Endochitinase-like"/>
    <property type="match status" value="3"/>
</dbReference>
<keyword evidence="3" id="KW-0479">Metal-binding</keyword>
<evidence type="ECO:0000313" key="12">
    <source>
        <dbReference type="EMBL" id="KAG4419056.1"/>
    </source>
</evidence>
<accession>A0A8H7TGK1</accession>
<evidence type="ECO:0000256" key="8">
    <source>
        <dbReference type="PROSITE-ProRule" id="PRU00261"/>
    </source>
</evidence>
<dbReference type="SUPFAM" id="SSF57016">
    <property type="entry name" value="Plant lectins/antimicrobial peptides"/>
    <property type="match status" value="3"/>
</dbReference>
<feature type="domain" description="Chitin-binding type-1" evidence="11">
    <location>
        <begin position="275"/>
        <end position="321"/>
    </location>
</feature>
<evidence type="ECO:0000256" key="1">
    <source>
        <dbReference type="ARBA" id="ARBA00001941"/>
    </source>
</evidence>
<feature type="chain" id="PRO_5034576331" description="Chitin-binding type-1 domain-containing protein" evidence="10">
    <location>
        <begin position="28"/>
        <end position="322"/>
    </location>
</feature>
<feature type="disulfide bond" evidence="8">
    <location>
        <begin position="170"/>
        <end position="185"/>
    </location>
</feature>
<feature type="disulfide bond" evidence="8">
    <location>
        <begin position="278"/>
        <end position="293"/>
    </location>
</feature>
<evidence type="ECO:0000256" key="2">
    <source>
        <dbReference type="ARBA" id="ARBA00022669"/>
    </source>
</evidence>
<evidence type="ECO:0000259" key="11">
    <source>
        <dbReference type="PROSITE" id="PS50941"/>
    </source>
</evidence>
<feature type="disulfide bond" evidence="8">
    <location>
        <begin position="74"/>
        <end position="86"/>
    </location>
</feature>
<keyword evidence="2 8" id="KW-0147">Chitin-binding</keyword>
<dbReference type="GO" id="GO:0016787">
    <property type="term" value="F:hydrolase activity"/>
    <property type="evidence" value="ECO:0007669"/>
    <property type="project" value="UniProtKB-KW"/>
</dbReference>
<evidence type="ECO:0000256" key="7">
    <source>
        <dbReference type="ARBA" id="ARBA00023285"/>
    </source>
</evidence>
<evidence type="ECO:0000256" key="5">
    <source>
        <dbReference type="ARBA" id="ARBA00022801"/>
    </source>
</evidence>
<comment type="cofactor">
    <cofactor evidence="1">
        <name>Co(2+)</name>
        <dbReference type="ChEBI" id="CHEBI:48828"/>
    </cofactor>
</comment>
<evidence type="ECO:0000256" key="3">
    <source>
        <dbReference type="ARBA" id="ARBA00022723"/>
    </source>
</evidence>
<dbReference type="PANTHER" id="PTHR46471">
    <property type="entry name" value="CHITIN DEACETYLASE"/>
    <property type="match status" value="1"/>
</dbReference>
<dbReference type="AlphaFoldDB" id="A0A8H7TGK1"/>
<keyword evidence="6" id="KW-0119">Carbohydrate metabolism</keyword>
<evidence type="ECO:0000256" key="9">
    <source>
        <dbReference type="SAM" id="MobiDB-lite"/>
    </source>
</evidence>